<dbReference type="AlphaFoldDB" id="A0A1M2VJ02"/>
<keyword evidence="3" id="KW-1185">Reference proteome</keyword>
<feature type="transmembrane region" description="Helical" evidence="1">
    <location>
        <begin position="55"/>
        <end position="75"/>
    </location>
</feature>
<protein>
    <submittedName>
        <fullName evidence="2">Uncharacterized protein</fullName>
    </submittedName>
</protein>
<sequence length="337" mass="37403">MVSLLFASVVAACLESTFYGIFLVLSLVVLSFWIRRHASESPRPRWGALIWDLRRSPLVIVNLFLVVIVSAHWVVGIRRLLEAVVDQGDTAKATAYYADLRQPTDVIRSALMFVGMLVGDVTITYRVWLVWGRDYRAIIFPTVTVLGLAATVIGLMYRMLAATPNESIFAVEFNRWVISFCVATLIDTTYGTSMIVYRLWTTNRARKKHDLVTAGDESPILEAMTIFVESAALYSAWTAWYIVLYALHSPLQVVNSNCNPTITGISILLITVRVNAAGRPRVHSHSLPSMVAGGERPATVIQLGGDAIRLHAISLDMTRSVREGEGKDPRFTESEDG</sequence>
<dbReference type="Proteomes" id="UP000184267">
    <property type="component" value="Unassembled WGS sequence"/>
</dbReference>
<feature type="transmembrane region" description="Helical" evidence="1">
    <location>
        <begin position="106"/>
        <end position="125"/>
    </location>
</feature>
<comment type="caution">
    <text evidence="2">The sequence shown here is derived from an EMBL/GenBank/DDBJ whole genome shotgun (WGS) entry which is preliminary data.</text>
</comment>
<name>A0A1M2VJ02_TRAPU</name>
<feature type="transmembrane region" description="Helical" evidence="1">
    <location>
        <begin position="137"/>
        <end position="157"/>
    </location>
</feature>
<keyword evidence="1" id="KW-0472">Membrane</keyword>
<dbReference type="EMBL" id="MNAD01001167">
    <property type="protein sequence ID" value="OJT07584.1"/>
    <property type="molecule type" value="Genomic_DNA"/>
</dbReference>
<feature type="transmembrane region" description="Helical" evidence="1">
    <location>
        <begin position="6"/>
        <end position="34"/>
    </location>
</feature>
<evidence type="ECO:0000313" key="2">
    <source>
        <dbReference type="EMBL" id="OJT07584.1"/>
    </source>
</evidence>
<reference evidence="2 3" key="1">
    <citation type="submission" date="2016-10" db="EMBL/GenBank/DDBJ databases">
        <title>Genome sequence of the basidiomycete white-rot fungus Trametes pubescens.</title>
        <authorList>
            <person name="Makela M.R."/>
            <person name="Granchi Z."/>
            <person name="Peng M."/>
            <person name="De Vries R.P."/>
            <person name="Grigoriev I."/>
            <person name="Riley R."/>
            <person name="Hilden K."/>
        </authorList>
    </citation>
    <scope>NUCLEOTIDE SEQUENCE [LARGE SCALE GENOMIC DNA]</scope>
    <source>
        <strain evidence="2 3">FBCC735</strain>
    </source>
</reference>
<dbReference type="OMA" id="LATICME"/>
<gene>
    <name evidence="2" type="ORF">TRAPUB_1554</name>
</gene>
<keyword evidence="1" id="KW-0812">Transmembrane</keyword>
<dbReference type="STRING" id="154538.A0A1M2VJ02"/>
<organism evidence="2 3">
    <name type="scientific">Trametes pubescens</name>
    <name type="common">White-rot fungus</name>
    <dbReference type="NCBI Taxonomy" id="154538"/>
    <lineage>
        <taxon>Eukaryota</taxon>
        <taxon>Fungi</taxon>
        <taxon>Dikarya</taxon>
        <taxon>Basidiomycota</taxon>
        <taxon>Agaricomycotina</taxon>
        <taxon>Agaricomycetes</taxon>
        <taxon>Polyporales</taxon>
        <taxon>Polyporaceae</taxon>
        <taxon>Trametes</taxon>
    </lineage>
</organism>
<evidence type="ECO:0000313" key="3">
    <source>
        <dbReference type="Proteomes" id="UP000184267"/>
    </source>
</evidence>
<dbReference type="OrthoDB" id="3250682at2759"/>
<accession>A0A1M2VJ02</accession>
<proteinExistence type="predicted"/>
<feature type="transmembrane region" description="Helical" evidence="1">
    <location>
        <begin position="177"/>
        <end position="200"/>
    </location>
</feature>
<keyword evidence="1" id="KW-1133">Transmembrane helix</keyword>
<evidence type="ECO:0000256" key="1">
    <source>
        <dbReference type="SAM" id="Phobius"/>
    </source>
</evidence>